<evidence type="ECO:0000313" key="1">
    <source>
        <dbReference type="EMBL" id="MCO5784659.1"/>
    </source>
</evidence>
<organism evidence="1 2">
    <name type="scientific">Citrobacter meridianamericanus</name>
    <dbReference type="NCBI Taxonomy" id="2894201"/>
    <lineage>
        <taxon>Bacteria</taxon>
        <taxon>Pseudomonadati</taxon>
        <taxon>Pseudomonadota</taxon>
        <taxon>Gammaproteobacteria</taxon>
        <taxon>Enterobacterales</taxon>
        <taxon>Enterobacteriaceae</taxon>
        <taxon>Citrobacter</taxon>
    </lineage>
</organism>
<comment type="caution">
    <text evidence="1">The sequence shown here is derived from an EMBL/GenBank/DDBJ whole genome shotgun (WGS) entry which is preliminary data.</text>
</comment>
<keyword evidence="2" id="KW-1185">Reference proteome</keyword>
<sequence>MKNWNATHTKELLTWFSLDTYRKFEDLPLILLYHELQARSFFFKTSLEGNEAFFVTINRKKICNGNPFLVPPERLGDLDPFYRLFQPPHLVLPKVDRIAMLSIVLMQRGIFSWQGYNEYGINEYFEETSVVDAIPDLFDQTVMFEVDLASGTDEEIAESLKAALPQWRKVKYIAPDPLESVRFGYGTIRKIVNNRIIPMLDILVWAQEQEQDVRISDEVLSRLLYTLDDEEIRYNNQIKDTDRPLAMKATTTDFIRQFCFFINKNSHLKEVKVSDVIQLAVRDQS</sequence>
<dbReference type="InterPro" id="IPR045664">
    <property type="entry name" value="DUF6387"/>
</dbReference>
<protein>
    <submittedName>
        <fullName evidence="1">DUF6387 family protein</fullName>
    </submittedName>
</protein>
<proteinExistence type="predicted"/>
<dbReference type="EMBL" id="JAJJVQ010000025">
    <property type="protein sequence ID" value="MCO5784659.1"/>
    <property type="molecule type" value="Genomic_DNA"/>
</dbReference>
<gene>
    <name evidence="1" type="ORF">LOD26_25695</name>
</gene>
<dbReference type="Proteomes" id="UP001139290">
    <property type="component" value="Unassembled WGS sequence"/>
</dbReference>
<evidence type="ECO:0000313" key="2">
    <source>
        <dbReference type="Proteomes" id="UP001139290"/>
    </source>
</evidence>
<reference evidence="1" key="1">
    <citation type="submission" date="2021-11" db="EMBL/GenBank/DDBJ databases">
        <title>Citrobacter meridianamericanus sp. nov. isolated from soil.</title>
        <authorList>
            <person name="Furlan J.P.R."/>
            <person name="Stehling E.G."/>
        </authorList>
    </citation>
    <scope>NUCLEOTIDE SEQUENCE</scope>
    <source>
        <strain evidence="1">BR102</strain>
    </source>
</reference>
<accession>A0ABT1BFM5</accession>
<dbReference type="RefSeq" id="WP_252839176.1">
    <property type="nucleotide sequence ID" value="NZ_JAJJVQ010000025.1"/>
</dbReference>
<dbReference type="Pfam" id="PF19924">
    <property type="entry name" value="DUF6387"/>
    <property type="match status" value="1"/>
</dbReference>
<name>A0ABT1BFM5_9ENTR</name>